<keyword evidence="1" id="KW-1185">Reference proteome</keyword>
<dbReference type="WBParaSite" id="Pan_g16914.t1">
    <property type="protein sequence ID" value="Pan_g16914.t1"/>
    <property type="gene ID" value="Pan_g16914"/>
</dbReference>
<organism evidence="1 2">
    <name type="scientific">Panagrellus redivivus</name>
    <name type="common">Microworm</name>
    <dbReference type="NCBI Taxonomy" id="6233"/>
    <lineage>
        <taxon>Eukaryota</taxon>
        <taxon>Metazoa</taxon>
        <taxon>Ecdysozoa</taxon>
        <taxon>Nematoda</taxon>
        <taxon>Chromadorea</taxon>
        <taxon>Rhabditida</taxon>
        <taxon>Tylenchina</taxon>
        <taxon>Panagrolaimomorpha</taxon>
        <taxon>Panagrolaimoidea</taxon>
        <taxon>Panagrolaimidae</taxon>
        <taxon>Panagrellus</taxon>
    </lineage>
</organism>
<accession>A0A7E4V5X5</accession>
<dbReference type="Proteomes" id="UP000492821">
    <property type="component" value="Unassembled WGS sequence"/>
</dbReference>
<evidence type="ECO:0000313" key="2">
    <source>
        <dbReference type="WBParaSite" id="Pan_g16914.t1"/>
    </source>
</evidence>
<protein>
    <submittedName>
        <fullName evidence="2">F-box domain-containing protein</fullName>
    </submittedName>
</protein>
<sequence length="381" mass="43518">MDHSLKRHLYDEIVPYLGLCADPASTMINFALTGKQPFAAVDSFIRDNVDACFDKYEVEFLCEGILLDLKRHASFFANRAQKFVMKFPVIEWHIEHEEEAKLDCEAMKVLDNNHVIDTAEFGTEYNDIPDFLNAFLARWPTVKTLRCRAKLLIVAMRNDAAMLSKFETLGLFWDFVDLCQLLKVFPLLPTLKHLEIDLKGTPNDLLKRVFAPMPSVETIKLSPDVDAISGSYFNELATFLKNFPNLKHADVKVQNTKLCPKDNVMAKVTELRASFKEANFDSTVRFHLIEDYDNSTNAHEDQGGQVAPGGDPFAAFFQQYCRTSDSVPDEIATKLIADGFESVSLTDYRRVWKYLGKTFIHDVCFKNKFEFNMSNMARILS</sequence>
<reference evidence="2" key="2">
    <citation type="submission" date="2020-10" db="UniProtKB">
        <authorList>
            <consortium name="WormBaseParasite"/>
        </authorList>
    </citation>
    <scope>IDENTIFICATION</scope>
</reference>
<evidence type="ECO:0000313" key="1">
    <source>
        <dbReference type="Proteomes" id="UP000492821"/>
    </source>
</evidence>
<name>A0A7E4V5X5_PANRE</name>
<reference evidence="1" key="1">
    <citation type="journal article" date="2013" name="Genetics">
        <title>The draft genome and transcriptome of Panagrellus redivivus are shaped by the harsh demands of a free-living lifestyle.</title>
        <authorList>
            <person name="Srinivasan J."/>
            <person name="Dillman A.R."/>
            <person name="Macchietto M.G."/>
            <person name="Heikkinen L."/>
            <person name="Lakso M."/>
            <person name="Fracchia K.M."/>
            <person name="Antoshechkin I."/>
            <person name="Mortazavi A."/>
            <person name="Wong G."/>
            <person name="Sternberg P.W."/>
        </authorList>
    </citation>
    <scope>NUCLEOTIDE SEQUENCE [LARGE SCALE GENOMIC DNA]</scope>
    <source>
        <strain evidence="1">MT8872</strain>
    </source>
</reference>
<proteinExistence type="predicted"/>
<dbReference type="AlphaFoldDB" id="A0A7E4V5X5"/>